<keyword evidence="1" id="KW-0418">Kinase</keyword>
<dbReference type="SUPFAM" id="SSF48371">
    <property type="entry name" value="ARM repeat"/>
    <property type="match status" value="1"/>
</dbReference>
<reference evidence="1 2" key="1">
    <citation type="submission" date="2017-06" db="EMBL/GenBank/DDBJ databases">
        <title>Draft genome sequence of a variant of Elsinoe murrayae.</title>
        <authorList>
            <person name="Cheng Q."/>
        </authorList>
    </citation>
    <scope>NUCLEOTIDE SEQUENCE [LARGE SCALE GENOMIC DNA]</scope>
    <source>
        <strain evidence="1 2">CQ-2017a</strain>
    </source>
</reference>
<protein>
    <submittedName>
        <fullName evidence="1">6-phosphofructokinase</fullName>
    </submittedName>
</protein>
<proteinExistence type="predicted"/>
<organism evidence="1 2">
    <name type="scientific">Sphaceloma murrayae</name>
    <dbReference type="NCBI Taxonomy" id="2082308"/>
    <lineage>
        <taxon>Eukaryota</taxon>
        <taxon>Fungi</taxon>
        <taxon>Dikarya</taxon>
        <taxon>Ascomycota</taxon>
        <taxon>Pezizomycotina</taxon>
        <taxon>Dothideomycetes</taxon>
        <taxon>Dothideomycetidae</taxon>
        <taxon>Myriangiales</taxon>
        <taxon>Elsinoaceae</taxon>
        <taxon>Sphaceloma</taxon>
    </lineage>
</organism>
<accession>A0A2K1QW76</accession>
<keyword evidence="1" id="KW-0808">Transferase</keyword>
<dbReference type="Proteomes" id="UP000243797">
    <property type="component" value="Unassembled WGS sequence"/>
</dbReference>
<dbReference type="GO" id="GO:0016301">
    <property type="term" value="F:kinase activity"/>
    <property type="evidence" value="ECO:0007669"/>
    <property type="project" value="UniProtKB-KW"/>
</dbReference>
<comment type="caution">
    <text evidence="1">The sequence shown here is derived from an EMBL/GenBank/DDBJ whole genome shotgun (WGS) entry which is preliminary data.</text>
</comment>
<dbReference type="InterPro" id="IPR016024">
    <property type="entry name" value="ARM-type_fold"/>
</dbReference>
<keyword evidence="2" id="KW-1185">Reference proteome</keyword>
<name>A0A2K1QW76_9PEZI</name>
<evidence type="ECO:0000313" key="2">
    <source>
        <dbReference type="Proteomes" id="UP000243797"/>
    </source>
</evidence>
<sequence length="293" mass="33063">MSADQQGVSTPGSVNVSLDRLLARVSEVEQPAVLHDLAVSLENESDLVIANWLLSKVATGEDDAVKNAVRAFLVRMRDRSPTVVSDFCIESDQARELLIQSVLDALAEALRLLRSQHELRDVEDDKHPPSEERSASKASAHAVDCLKFLQQLYHSMLHQNPKGIDQSVQQLALEALDCPDQETARAARNLVSLWLRETCAMAGKFNTSTDSLREESWKWILQHAGECGTPQYSIAFSLWLHWIDLWRDYPEQHYGLLQSDQIWTLLQNALIDGDTEIRRNALLIIRKTVQLAF</sequence>
<dbReference type="EMBL" id="NKHZ01000032">
    <property type="protein sequence ID" value="PNS19314.1"/>
    <property type="molecule type" value="Genomic_DNA"/>
</dbReference>
<dbReference type="AlphaFoldDB" id="A0A2K1QW76"/>
<gene>
    <name evidence="1" type="ORF">CAC42_2491</name>
</gene>
<dbReference type="InParanoid" id="A0A2K1QW76"/>
<evidence type="ECO:0000313" key="1">
    <source>
        <dbReference type="EMBL" id="PNS19314.1"/>
    </source>
</evidence>